<dbReference type="PANTHER" id="PTHR42715">
    <property type="entry name" value="BETA-GLUCOSIDASE"/>
    <property type="match status" value="1"/>
</dbReference>
<dbReference type="PRINTS" id="PR00133">
    <property type="entry name" value="GLHYDRLASE3"/>
</dbReference>
<dbReference type="InterPro" id="IPR002772">
    <property type="entry name" value="Glyco_hydro_3_C"/>
</dbReference>
<keyword evidence="2 4" id="KW-0378">Hydrolase</keyword>
<dbReference type="InterPro" id="IPR026891">
    <property type="entry name" value="Fn3-like"/>
</dbReference>
<keyword evidence="4" id="KW-0326">Glycosidase</keyword>
<dbReference type="Pfam" id="PF14310">
    <property type="entry name" value="Fn3-like"/>
    <property type="match status" value="1"/>
</dbReference>
<evidence type="ECO:0000256" key="1">
    <source>
        <dbReference type="ARBA" id="ARBA00005336"/>
    </source>
</evidence>
<evidence type="ECO:0000259" key="6">
    <source>
        <dbReference type="SMART" id="SM01217"/>
    </source>
</evidence>
<dbReference type="GO" id="GO:0004553">
    <property type="term" value="F:hydrolase activity, hydrolyzing O-glycosyl compounds"/>
    <property type="evidence" value="ECO:0007669"/>
    <property type="project" value="InterPro"/>
</dbReference>
<dbReference type="Proteomes" id="UP000184512">
    <property type="component" value="Unassembled WGS sequence"/>
</dbReference>
<proteinExistence type="inferred from homology"/>
<dbReference type="PROSITE" id="PS00775">
    <property type="entry name" value="GLYCOSYL_HYDROL_F3"/>
    <property type="match status" value="1"/>
</dbReference>
<keyword evidence="3" id="KW-0119">Carbohydrate metabolism</keyword>
<dbReference type="STRING" id="1123357.SAMN02745244_00905"/>
<accession>A0A1M6DE56</accession>
<dbReference type="Pfam" id="PF00933">
    <property type="entry name" value="Glyco_hydro_3"/>
    <property type="match status" value="1"/>
</dbReference>
<evidence type="ECO:0000256" key="5">
    <source>
        <dbReference type="SAM" id="SignalP"/>
    </source>
</evidence>
<keyword evidence="8" id="KW-1185">Reference proteome</keyword>
<dbReference type="InterPro" id="IPR036881">
    <property type="entry name" value="Glyco_hydro_3_C_sf"/>
</dbReference>
<dbReference type="InterPro" id="IPR001764">
    <property type="entry name" value="Glyco_hydro_3_N"/>
</dbReference>
<dbReference type="InterPro" id="IPR019800">
    <property type="entry name" value="Glyco_hydro_3_AS"/>
</dbReference>
<dbReference type="Gene3D" id="2.60.40.10">
    <property type="entry name" value="Immunoglobulins"/>
    <property type="match status" value="1"/>
</dbReference>
<feature type="chain" id="PRO_5012500217" evidence="5">
    <location>
        <begin position="21"/>
        <end position="1211"/>
    </location>
</feature>
<evidence type="ECO:0000313" key="8">
    <source>
        <dbReference type="Proteomes" id="UP000184512"/>
    </source>
</evidence>
<dbReference type="GO" id="GO:0005975">
    <property type="term" value="P:carbohydrate metabolic process"/>
    <property type="evidence" value="ECO:0007669"/>
    <property type="project" value="InterPro"/>
</dbReference>
<dbReference type="SUPFAM" id="SSF52279">
    <property type="entry name" value="Beta-D-glucan exohydrolase, C-terminal domain"/>
    <property type="match status" value="1"/>
</dbReference>
<name>A0A1M6DE56_9ACTN</name>
<dbReference type="InterPro" id="IPR013783">
    <property type="entry name" value="Ig-like_fold"/>
</dbReference>
<evidence type="ECO:0000256" key="4">
    <source>
        <dbReference type="RuleBase" id="RU361161"/>
    </source>
</evidence>
<dbReference type="SUPFAM" id="SSF51445">
    <property type="entry name" value="(Trans)glycosidases"/>
    <property type="match status" value="1"/>
</dbReference>
<dbReference type="InterPro" id="IPR017853">
    <property type="entry name" value="GH"/>
</dbReference>
<gene>
    <name evidence="7" type="ORF">SAMN02745244_00905</name>
</gene>
<reference evidence="7 8" key="1">
    <citation type="submission" date="2016-11" db="EMBL/GenBank/DDBJ databases">
        <authorList>
            <person name="Jaros S."/>
            <person name="Januszkiewicz K."/>
            <person name="Wedrychowicz H."/>
        </authorList>
    </citation>
    <scope>NUCLEOTIDE SEQUENCE [LARGE SCALE GENOMIC DNA]</scope>
    <source>
        <strain evidence="7 8">DSM 12906</strain>
    </source>
</reference>
<feature type="signal peptide" evidence="5">
    <location>
        <begin position="1"/>
        <end position="20"/>
    </location>
</feature>
<dbReference type="InterPro" id="IPR050288">
    <property type="entry name" value="Cellulose_deg_GH3"/>
</dbReference>
<protein>
    <submittedName>
        <fullName evidence="7">Beta-glucosidase</fullName>
    </submittedName>
</protein>
<evidence type="ECO:0000313" key="7">
    <source>
        <dbReference type="EMBL" id="SHI71435.1"/>
    </source>
</evidence>
<comment type="similarity">
    <text evidence="1 4">Belongs to the glycosyl hydrolase 3 family.</text>
</comment>
<dbReference type="RefSeq" id="WP_073186355.1">
    <property type="nucleotide sequence ID" value="NZ_FQZG01000012.1"/>
</dbReference>
<evidence type="ECO:0000256" key="2">
    <source>
        <dbReference type="ARBA" id="ARBA00022801"/>
    </source>
</evidence>
<keyword evidence="5" id="KW-0732">Signal</keyword>
<organism evidence="7 8">
    <name type="scientific">Tessaracoccus bendigoensis DSM 12906</name>
    <dbReference type="NCBI Taxonomy" id="1123357"/>
    <lineage>
        <taxon>Bacteria</taxon>
        <taxon>Bacillati</taxon>
        <taxon>Actinomycetota</taxon>
        <taxon>Actinomycetes</taxon>
        <taxon>Propionibacteriales</taxon>
        <taxon>Propionibacteriaceae</taxon>
        <taxon>Tessaracoccus</taxon>
    </lineage>
</organism>
<dbReference type="OrthoDB" id="1016457at2"/>
<feature type="domain" description="Fibronectin type III-like" evidence="6">
    <location>
        <begin position="355"/>
        <end position="426"/>
    </location>
</feature>
<dbReference type="Gene3D" id="3.20.20.300">
    <property type="entry name" value="Glycoside hydrolase, family 3, N-terminal domain"/>
    <property type="match status" value="1"/>
</dbReference>
<dbReference type="InterPro" id="IPR036962">
    <property type="entry name" value="Glyco_hydro_3_N_sf"/>
</dbReference>
<dbReference type="Gene3D" id="3.40.50.1700">
    <property type="entry name" value="Glycoside hydrolase family 3 C-terminal domain"/>
    <property type="match status" value="1"/>
</dbReference>
<dbReference type="AlphaFoldDB" id="A0A1M6DE56"/>
<dbReference type="Pfam" id="PF01915">
    <property type="entry name" value="Glyco_hydro_3_C"/>
    <property type="match status" value="1"/>
</dbReference>
<dbReference type="PANTHER" id="PTHR42715:SF10">
    <property type="entry name" value="BETA-GLUCOSIDASE"/>
    <property type="match status" value="1"/>
</dbReference>
<sequence length="1211" mass="130086">MVIPLALAATLCVGTLPAQAATTNPNPSSRETAHAKLSRRAATEGMVLLDNTGGALPIADNGNVALFGVGAYATVKGGTGSGSVNNRATVDVRTGLEKAGYKVTTSPVYYDAMVDAVDNASGSGGIFGSIDYASLEQALTSTTVQPTAATDTALFIVARNSGEGSDRSASKGDFYLNDIEAANLRLLGQTYSKVVVVLNTGGIVDTEFFKDINADVQDPNGGQALDSLFLMSQAGQESGHALVDVLSGDVTPSGKLTDSWAANYDYYPASETFAGNDGDTLHEEYSEGIYVGYRYFDSFYKTLSSDPATVVNYPFGFGLSYTDFKIDPGKVTVSDGRINVAAKVTNTGTKASGKEVVQVYFSAPQSGLDKPYQELAGYAKTDNLAPGQSQSVTVSFDIFELSSYDEATAAYVVEKGDYVIRVGNSSRNTAVAAVLPVSTTKVVEQLTNQYNDVAPATELVSDPADFYSYADEAEQIAAAPRVTLPSSAIPFEDNSSPFDQDVAVGTDSPYYDIDKSPISSVDVYLDPDQDDWEGTGGAYPTKTGENVVATETNPEWTLYDVYRGTVTMQEFVASRRLEELANIVEGTPSGGSITSVVGAAGYTTSRYEDLGIAGMSLVDGPAGVRVTNTLATNPVSYQWATAFPIGTLLAQTFDRALVEEVGEAVGDEMAEFEATVWLAPSFNLHRDPLNGRNFEYLSEDPLASGLVAAALTEGVQSVPGRGVSVKHFAANNQESDRNTTDSIIGERALREMYLRGFEIVVKQAQPMTVMSSYNKINNTYTAGDYDLLTDLLRGEWGFKGLVMTDWGGIRAGAVNTMYAGNDLITPGNNPEEMINASLKNTPRIDVNGLPVHRQIEQLMGTFLWVQHRWGFNSLIPSATGTETVATTVDATTDLSQVPASVVVTADAINNEVVTHRDPYTSVNEAYEEVATILDAAGDSWGATMTSAEAAGVTLSGIVREDPADDSSPVVSYTVTVRGDYPAAGYTMRLGDLQRSAANVLNVVMHSAPFEHLADANGVSGINVGPYADQFDNLHEFMVTGLGKVTDPETKPSPMPQPTVTVTARPEIGFTPQRPYEVPGYHEINGRRWYTECEYYSQTVRCRTNIWSTVVRYEAGGKFVTETGWHFNNLTYLPYMKRAQWADNPLGKTGTFTSSGRNWRTECDTAATGRGACRSYAWVTNVVETRKDSAGATRYVPVSKWVFNNIVRFRAN</sequence>
<dbReference type="EMBL" id="FQZG01000012">
    <property type="protein sequence ID" value="SHI71435.1"/>
    <property type="molecule type" value="Genomic_DNA"/>
</dbReference>
<dbReference type="SMART" id="SM01217">
    <property type="entry name" value="Fn3_like"/>
    <property type="match status" value="1"/>
</dbReference>
<evidence type="ECO:0000256" key="3">
    <source>
        <dbReference type="ARBA" id="ARBA00023277"/>
    </source>
</evidence>